<feature type="region of interest" description="Disordered" evidence="7">
    <location>
        <begin position="294"/>
        <end position="349"/>
    </location>
</feature>
<dbReference type="GO" id="GO:0005634">
    <property type="term" value="C:nucleus"/>
    <property type="evidence" value="ECO:0007669"/>
    <property type="project" value="UniProtKB-SubCell"/>
</dbReference>
<dbReference type="PANTHER" id="PTHR45623:SF17">
    <property type="entry name" value="CHROMODOMAIN-HELICASE-DNA-BINDING PROTEIN 3-RELATED"/>
    <property type="match status" value="1"/>
</dbReference>
<dbReference type="Pfam" id="PF00271">
    <property type="entry name" value="Helicase_C"/>
    <property type="match status" value="1"/>
</dbReference>
<dbReference type="EMBL" id="MZNU01000217">
    <property type="protein sequence ID" value="OWP02738.1"/>
    <property type="molecule type" value="Genomic_DNA"/>
</dbReference>
<feature type="region of interest" description="Disordered" evidence="7">
    <location>
        <begin position="1309"/>
        <end position="1328"/>
    </location>
</feature>
<accession>A0A218Z424</accession>
<dbReference type="CDD" id="cd15489">
    <property type="entry name" value="PHD_SF"/>
    <property type="match status" value="1"/>
</dbReference>
<feature type="compositionally biased region" description="Acidic residues" evidence="7">
    <location>
        <begin position="1312"/>
        <end position="1322"/>
    </location>
</feature>
<dbReference type="Pfam" id="PF00176">
    <property type="entry name" value="SNF2-rel_dom"/>
    <property type="match status" value="1"/>
</dbReference>
<comment type="subunit">
    <text evidence="2">Component of the NuA4 histone acetyltransferase complex.</text>
</comment>
<dbReference type="OrthoDB" id="5857104at2759"/>
<feature type="compositionally biased region" description="Polar residues" evidence="7">
    <location>
        <begin position="1594"/>
        <end position="1615"/>
    </location>
</feature>
<dbReference type="STRING" id="503106.A0A218Z424"/>
<keyword evidence="5" id="KW-0067">ATP-binding</keyword>
<feature type="region of interest" description="Disordered" evidence="7">
    <location>
        <begin position="1367"/>
        <end position="1444"/>
    </location>
</feature>
<dbReference type="CDD" id="cd18793">
    <property type="entry name" value="SF2_C_SNF"/>
    <property type="match status" value="1"/>
</dbReference>
<evidence type="ECO:0000256" key="2">
    <source>
        <dbReference type="ARBA" id="ARBA00011353"/>
    </source>
</evidence>
<evidence type="ECO:0000256" key="7">
    <source>
        <dbReference type="SAM" id="MobiDB-lite"/>
    </source>
</evidence>
<feature type="region of interest" description="Disordered" evidence="7">
    <location>
        <begin position="214"/>
        <end position="250"/>
    </location>
</feature>
<comment type="caution">
    <text evidence="10">The sequence shown here is derived from an EMBL/GenBank/DDBJ whole genome shotgun (WGS) entry which is preliminary data.</text>
</comment>
<evidence type="ECO:0000259" key="9">
    <source>
        <dbReference type="PROSITE" id="PS51194"/>
    </source>
</evidence>
<comment type="subcellular location">
    <subcellularLocation>
        <location evidence="1">Nucleus</location>
    </subcellularLocation>
</comment>
<dbReference type="GO" id="GO:0003682">
    <property type="term" value="F:chromatin binding"/>
    <property type="evidence" value="ECO:0007669"/>
    <property type="project" value="TreeGrafter"/>
</dbReference>
<feature type="compositionally biased region" description="Basic and acidic residues" evidence="7">
    <location>
        <begin position="329"/>
        <end position="347"/>
    </location>
</feature>
<dbReference type="SMART" id="SM00490">
    <property type="entry name" value="HELICc"/>
    <property type="match status" value="1"/>
</dbReference>
<feature type="compositionally biased region" description="Basic and acidic residues" evidence="7">
    <location>
        <begin position="16"/>
        <end position="29"/>
    </location>
</feature>
<feature type="compositionally biased region" description="Polar residues" evidence="7">
    <location>
        <begin position="1622"/>
        <end position="1646"/>
    </location>
</feature>
<keyword evidence="6" id="KW-0539">Nucleus</keyword>
<feature type="region of interest" description="Disordered" evidence="7">
    <location>
        <begin position="132"/>
        <end position="173"/>
    </location>
</feature>
<dbReference type="Proteomes" id="UP000242519">
    <property type="component" value="Unassembled WGS sequence"/>
</dbReference>
<sequence>MTSTGRVTVPEDSADDQARTSELEKKNMGGDENSPPQSTLSHRFRDSPTNDTEPKGAHALSVMVSAPARPWEYQPFQGATTVDSVLEEVQGPAGTTWYEIEFETGKKETVSKEKLIQFRNGQNALNIFHNRLDTGESNNTQDDTQSSTDPKMPELAIKRSRKKPSNSGFVNSSAISLGSEEEVSGDQAIVKKRRLETGSVSLLTNKIKVQSSRLISRPASRKILDEESSESESGNTRPSQTHTLERITRSVNPKPAAIKLNVNKAFQSDDEDELACLVHNQSDEGSDIVHMQPNLSKRQKARAIQSQPKRGVGRPRLDHNSSSSSDQPEPSRRSGRERVTKNMKERDMDEEIYADDGPAKNIPKVISIREIYQPIPKTAPFYLFHNKTCDVCSGVGTSSSKGTSPLIHCQGCSTSIHKVCLGYRSGRDHLVTKVGHENFVLQCRRCIGIAMKKDASAPRLDTCQECKKPGLACKAFAPKKTSKQEEKLREENNGTDPITEVAENLVNNAENVLFRCISCYRTFHFEHLPALKQARKTNDAGRVSEVRDKRLKEYTPRWECKECCSVPAKVQTLVAWRPADRESYVKGETIEQLDEDHREYLVKWDGMSYFKCAWMPGAWVWGVTAATMRKAFVNRDEGVNKLPKWTNEEAIPKEYLCMEIIFDVQYDAEFEQESEATDQASIHMVKQVLVKFQGLGYDEAVWEEPPKPTDEALWSAFALAYNEYVAGRYLKQPPAATMKERQDAFRSQNFGKKVELKKQPSALTGGQMMPYQMEGLNWLLYNFHQKKNVILADEMGLGKTIQIIAFIASLAKDNPQCWPFLVVTPNSTCPNWRREIKKWAPSLRVVAYYGAKKARDMAMEYELYPDGCSDLRAHVVVTSYEAPVDDHSRSFFRRIKWAGMIVDEGQRLKNDANLLYVALKALKIPFQVLLTGTPLQNNKRELFNLLQFLDTSINAAEMDEKYTELTKENLPELHELIRPFFLRRTKLQVLKFLPPMAQVILPVSMSVVQKKLYKSILARSPELIKSILGQNSTVLKPKERGNLNNILMQLRKCLCHPFLYSTAIEEISQADTEDDVHRKLVEASSKFQLLKIMLPKLRERGHRVLLFSQFLDQLDLIEDLLNGLGLPFQRLDGTVGTLEKQRRIDAFNAPESELFAFLLSTRAGGVGINLATADTVIIMDPDFNPHQDIQALSRAHRIGQKKKVLVFQLMTKDSAEEKIVQIGRKKMALDQALIESMGAEDDAGVDLESILRHGAQALFADDDRNDIRYDSASVDKLLDRTQVEKTDTDDKTAESQFSFARVWANDKGTLTDEADDDGDNDTPPDNSLWDKILQQREADAAAEAARDAKTFGRGKRTRQIVVYEPKSNMDLDDDTSLMKLPSKKRPGESASDLDFHSAPESDADEESDNIPVNLDELRTQSSSKGKPSKGTIRKFKPPVKGGSSVKPVGVSGLEAAGTLTLLHTLPVKKSRVSKQMLSAATMASGNVMKQNPGSEAGPAIKVVASRAPTVAKYHLNPSLDKSVATAEQAKSGPRPVLPQKVQNHVAKPPALDASRANVNAHQAARPSQVANMVNPAWGGTLSEAPADSSILQVSQHISNPSSGQSRPLQDRTGQQLRGHFPPSSQRPGPAQSPSVQVPHSQTTHLQGTPGYVSSIATAHGSAPLAKAPKFPPNGYSVVPGSHPDEGEFSHSSDQIQDQTQMINTSSVLGKVGKPYRPSINHCPWCRKRHPLGQCPLQAQAPEECGLCGIPHFGFSRKCPCLCSEAQIRLMLDALPKSGEPRYRVTAIEAALRDELVDRNARKGRS</sequence>
<dbReference type="GO" id="GO:0005524">
    <property type="term" value="F:ATP binding"/>
    <property type="evidence" value="ECO:0007669"/>
    <property type="project" value="UniProtKB-KW"/>
</dbReference>
<dbReference type="CDD" id="cd17919">
    <property type="entry name" value="DEXHc_Snf"/>
    <property type="match status" value="1"/>
</dbReference>
<dbReference type="InterPro" id="IPR040934">
    <property type="entry name" value="Znf-CCCH_6"/>
</dbReference>
<reference evidence="10 11" key="1">
    <citation type="submission" date="2017-04" db="EMBL/GenBank/DDBJ databases">
        <title>Draft genome sequence of Marssonina coronaria NL1: causal agent of apple blotch.</title>
        <authorList>
            <person name="Cheng Q."/>
        </authorList>
    </citation>
    <scope>NUCLEOTIDE SEQUENCE [LARGE SCALE GENOMIC DNA]</scope>
    <source>
        <strain evidence="10 11">NL1</strain>
    </source>
</reference>
<evidence type="ECO:0000313" key="11">
    <source>
        <dbReference type="Proteomes" id="UP000242519"/>
    </source>
</evidence>
<dbReference type="PROSITE" id="PS51194">
    <property type="entry name" value="HELICASE_CTER"/>
    <property type="match status" value="1"/>
</dbReference>
<evidence type="ECO:0000256" key="5">
    <source>
        <dbReference type="ARBA" id="ARBA00022840"/>
    </source>
</evidence>
<dbReference type="Pfam" id="PF18585">
    <property type="entry name" value="zf-CCCH_6"/>
    <property type="match status" value="1"/>
</dbReference>
<dbReference type="Gene3D" id="3.40.50.300">
    <property type="entry name" value="P-loop containing nucleotide triphosphate hydrolases"/>
    <property type="match status" value="1"/>
</dbReference>
<dbReference type="InterPro" id="IPR016197">
    <property type="entry name" value="Chromo-like_dom_sf"/>
</dbReference>
<name>A0A218Z424_9HELO</name>
<evidence type="ECO:0000256" key="3">
    <source>
        <dbReference type="ARBA" id="ARBA00022741"/>
    </source>
</evidence>
<dbReference type="PANTHER" id="PTHR45623">
    <property type="entry name" value="CHROMODOMAIN-HELICASE-DNA-BINDING PROTEIN 3-RELATED-RELATED"/>
    <property type="match status" value="1"/>
</dbReference>
<feature type="region of interest" description="Disordered" evidence="7">
    <location>
        <begin position="1"/>
        <end position="56"/>
    </location>
</feature>
<dbReference type="GO" id="GO:0000785">
    <property type="term" value="C:chromatin"/>
    <property type="evidence" value="ECO:0007669"/>
    <property type="project" value="TreeGrafter"/>
</dbReference>
<feature type="region of interest" description="Disordered" evidence="7">
    <location>
        <begin position="1594"/>
        <end position="1654"/>
    </location>
</feature>
<dbReference type="InterPro" id="IPR038718">
    <property type="entry name" value="SNF2-like_sf"/>
</dbReference>
<dbReference type="InterPro" id="IPR041684">
    <property type="entry name" value="Znf-PHD-like"/>
</dbReference>
<feature type="compositionally biased region" description="Polar residues" evidence="7">
    <location>
        <begin position="231"/>
        <end position="242"/>
    </location>
</feature>
<dbReference type="Pfam" id="PF23615">
    <property type="entry name" value="Chromo_MIT1"/>
    <property type="match status" value="1"/>
</dbReference>
<evidence type="ECO:0000259" key="8">
    <source>
        <dbReference type="PROSITE" id="PS51192"/>
    </source>
</evidence>
<dbReference type="InterPro" id="IPR049730">
    <property type="entry name" value="SNF2/RAD54-like_C"/>
</dbReference>
<dbReference type="SMART" id="SM00487">
    <property type="entry name" value="DEXDc"/>
    <property type="match status" value="1"/>
</dbReference>
<dbReference type="InterPro" id="IPR056616">
    <property type="entry name" value="Chromo_MIT1"/>
</dbReference>
<dbReference type="GO" id="GO:0140658">
    <property type="term" value="F:ATP-dependent chromatin remodeler activity"/>
    <property type="evidence" value="ECO:0007669"/>
    <property type="project" value="TreeGrafter"/>
</dbReference>
<gene>
    <name evidence="10" type="ORF">B2J93_155</name>
</gene>
<keyword evidence="3" id="KW-0547">Nucleotide-binding</keyword>
<dbReference type="GO" id="GO:0042393">
    <property type="term" value="F:histone binding"/>
    <property type="evidence" value="ECO:0007669"/>
    <property type="project" value="TreeGrafter"/>
</dbReference>
<protein>
    <submittedName>
        <fullName evidence="10">Uncharacterized protein</fullName>
    </submittedName>
</protein>
<keyword evidence="11" id="KW-1185">Reference proteome</keyword>
<dbReference type="InterPro" id="IPR001650">
    <property type="entry name" value="Helicase_C-like"/>
</dbReference>
<dbReference type="GO" id="GO:0016887">
    <property type="term" value="F:ATP hydrolysis activity"/>
    <property type="evidence" value="ECO:0007669"/>
    <property type="project" value="TreeGrafter"/>
</dbReference>
<evidence type="ECO:0000313" key="10">
    <source>
        <dbReference type="EMBL" id="OWP02738.1"/>
    </source>
</evidence>
<dbReference type="Pfam" id="PF23614">
    <property type="entry name" value="DUF7141"/>
    <property type="match status" value="1"/>
</dbReference>
<dbReference type="PROSITE" id="PS51192">
    <property type="entry name" value="HELICASE_ATP_BIND_1"/>
    <property type="match status" value="1"/>
</dbReference>
<dbReference type="SUPFAM" id="SSF52540">
    <property type="entry name" value="P-loop containing nucleoside triphosphate hydrolases"/>
    <property type="match status" value="2"/>
</dbReference>
<keyword evidence="4" id="KW-0378">Hydrolase</keyword>
<evidence type="ECO:0000256" key="1">
    <source>
        <dbReference type="ARBA" id="ARBA00004123"/>
    </source>
</evidence>
<dbReference type="Gene3D" id="3.40.50.10810">
    <property type="entry name" value="Tandem AAA-ATPase domain"/>
    <property type="match status" value="1"/>
</dbReference>
<dbReference type="Pfam" id="PF15446">
    <property type="entry name" value="zf-PHD-like"/>
    <property type="match status" value="1"/>
</dbReference>
<evidence type="ECO:0000256" key="4">
    <source>
        <dbReference type="ARBA" id="ARBA00022801"/>
    </source>
</evidence>
<dbReference type="InterPro" id="IPR055565">
    <property type="entry name" value="DUF7141"/>
</dbReference>
<feature type="compositionally biased region" description="Basic and acidic residues" evidence="7">
    <location>
        <begin position="43"/>
        <end position="56"/>
    </location>
</feature>
<feature type="domain" description="Helicase ATP-binding" evidence="8">
    <location>
        <begin position="780"/>
        <end position="952"/>
    </location>
</feature>
<dbReference type="InterPro" id="IPR027417">
    <property type="entry name" value="P-loop_NTPase"/>
</dbReference>
<feature type="compositionally biased region" description="Polar residues" evidence="7">
    <location>
        <begin position="135"/>
        <end position="149"/>
    </location>
</feature>
<dbReference type="InterPro" id="IPR000330">
    <property type="entry name" value="SNF2_N"/>
</dbReference>
<dbReference type="GO" id="GO:0003677">
    <property type="term" value="F:DNA binding"/>
    <property type="evidence" value="ECO:0007669"/>
    <property type="project" value="TreeGrafter"/>
</dbReference>
<organism evidence="10 11">
    <name type="scientific">Diplocarpon coronariae</name>
    <dbReference type="NCBI Taxonomy" id="2795749"/>
    <lineage>
        <taxon>Eukaryota</taxon>
        <taxon>Fungi</taxon>
        <taxon>Dikarya</taxon>
        <taxon>Ascomycota</taxon>
        <taxon>Pezizomycotina</taxon>
        <taxon>Leotiomycetes</taxon>
        <taxon>Helotiales</taxon>
        <taxon>Drepanopezizaceae</taxon>
        <taxon>Diplocarpon</taxon>
    </lineage>
</organism>
<proteinExistence type="predicted"/>
<evidence type="ECO:0000256" key="6">
    <source>
        <dbReference type="ARBA" id="ARBA00023242"/>
    </source>
</evidence>
<dbReference type="InterPro" id="IPR014001">
    <property type="entry name" value="Helicase_ATP-bd"/>
</dbReference>
<dbReference type="SUPFAM" id="SSF54160">
    <property type="entry name" value="Chromo domain-like"/>
    <property type="match status" value="1"/>
</dbReference>
<dbReference type="InParanoid" id="A0A218Z424"/>
<feature type="domain" description="Helicase C-terminal" evidence="9">
    <location>
        <begin position="1089"/>
        <end position="1241"/>
    </location>
</feature>